<dbReference type="EMBL" id="UYJE01002095">
    <property type="protein sequence ID" value="VDI07768.1"/>
    <property type="molecule type" value="Genomic_DNA"/>
</dbReference>
<dbReference type="PROSITE" id="PS51450">
    <property type="entry name" value="LRR"/>
    <property type="match status" value="1"/>
</dbReference>
<feature type="signal peptide" evidence="3">
    <location>
        <begin position="1"/>
        <end position="20"/>
    </location>
</feature>
<keyword evidence="2" id="KW-0812">Transmembrane</keyword>
<keyword evidence="5" id="KW-1185">Reference proteome</keyword>
<feature type="transmembrane region" description="Helical" evidence="2">
    <location>
        <begin position="318"/>
        <end position="340"/>
    </location>
</feature>
<protein>
    <submittedName>
        <fullName evidence="4">Uncharacterized protein</fullName>
    </submittedName>
</protein>
<evidence type="ECO:0000313" key="4">
    <source>
        <dbReference type="EMBL" id="VDI07768.1"/>
    </source>
</evidence>
<keyword evidence="2" id="KW-1133">Transmembrane helix</keyword>
<evidence type="ECO:0000256" key="2">
    <source>
        <dbReference type="SAM" id="Phobius"/>
    </source>
</evidence>
<evidence type="ECO:0000313" key="5">
    <source>
        <dbReference type="Proteomes" id="UP000596742"/>
    </source>
</evidence>
<dbReference type="GO" id="GO:0005615">
    <property type="term" value="C:extracellular space"/>
    <property type="evidence" value="ECO:0007669"/>
    <property type="project" value="TreeGrafter"/>
</dbReference>
<gene>
    <name evidence="4" type="ORF">MGAL_10B053210</name>
</gene>
<dbReference type="GO" id="GO:0031012">
    <property type="term" value="C:extracellular matrix"/>
    <property type="evidence" value="ECO:0007669"/>
    <property type="project" value="TreeGrafter"/>
</dbReference>
<comment type="caution">
    <text evidence="4">The sequence shown here is derived from an EMBL/GenBank/DDBJ whole genome shotgun (WGS) entry which is preliminary data.</text>
</comment>
<organism evidence="4 5">
    <name type="scientific">Mytilus galloprovincialis</name>
    <name type="common">Mediterranean mussel</name>
    <dbReference type="NCBI Taxonomy" id="29158"/>
    <lineage>
        <taxon>Eukaryota</taxon>
        <taxon>Metazoa</taxon>
        <taxon>Spiralia</taxon>
        <taxon>Lophotrochozoa</taxon>
        <taxon>Mollusca</taxon>
        <taxon>Bivalvia</taxon>
        <taxon>Autobranchia</taxon>
        <taxon>Pteriomorphia</taxon>
        <taxon>Mytilida</taxon>
        <taxon>Mytiloidea</taxon>
        <taxon>Mytilidae</taxon>
        <taxon>Mytilinae</taxon>
        <taxon>Mytilus</taxon>
    </lineage>
</organism>
<sequence length="384" mass="44773">MHFFIVLCMISLYLCSDVFSECNIPSVLLEYTVANCKDKGLTSVPTNLPPDIKELDLSYNRLSRLDANVFLRYEYLEHLMLDNNVIRVLNKTAFISLSLLKYLSLSNNYLNVSDPYPSGVFRSLKNLLILDISRNMNTSEYNPYRIPVGELCNMREMSIDLVLNATFGQQFKNLHNLQNLRFDYCHVKILYNETFSDMPENIKEFHMTTCKAFVVIEIGVLIPFPHLKVLNFTNSNIHLTQALKILHPFQHKSMDAILFRGITRSNIERDLDVVVLTLEMMKYISTICIKTLDLADNQIVSVRNKALISFKHPNCFEYIMLSSNSFSLTTWGVNLFWFVFTMQKIKMIDFSYFPLRFKTPVFLDVVRVNNHTIIQRLQYQGRWG</sequence>
<dbReference type="AlphaFoldDB" id="A0A8B6CNL2"/>
<dbReference type="PANTHER" id="PTHR24373:SF370">
    <property type="entry name" value="FISH-LIPS, ISOFORM E"/>
    <property type="match status" value="1"/>
</dbReference>
<dbReference type="InterPro" id="IPR032675">
    <property type="entry name" value="LRR_dom_sf"/>
</dbReference>
<dbReference type="Pfam" id="PF13855">
    <property type="entry name" value="LRR_8"/>
    <property type="match status" value="1"/>
</dbReference>
<keyword evidence="2" id="KW-0472">Membrane</keyword>
<feature type="chain" id="PRO_5032925305" evidence="3">
    <location>
        <begin position="21"/>
        <end position="384"/>
    </location>
</feature>
<dbReference type="InterPro" id="IPR001611">
    <property type="entry name" value="Leu-rich_rpt"/>
</dbReference>
<dbReference type="InterPro" id="IPR050328">
    <property type="entry name" value="Dev_Immune_Receptor"/>
</dbReference>
<dbReference type="PANTHER" id="PTHR24373">
    <property type="entry name" value="SLIT RELATED LEUCINE-RICH REPEAT NEURONAL PROTEIN"/>
    <property type="match status" value="1"/>
</dbReference>
<reference evidence="4" key="1">
    <citation type="submission" date="2018-11" db="EMBL/GenBank/DDBJ databases">
        <authorList>
            <person name="Alioto T."/>
            <person name="Alioto T."/>
        </authorList>
    </citation>
    <scope>NUCLEOTIDE SEQUENCE</scope>
</reference>
<dbReference type="OrthoDB" id="6240959at2759"/>
<evidence type="ECO:0000256" key="1">
    <source>
        <dbReference type="ARBA" id="ARBA00022729"/>
    </source>
</evidence>
<name>A0A8B6CNL2_MYTGA</name>
<accession>A0A8B6CNL2</accession>
<keyword evidence="1 3" id="KW-0732">Signal</keyword>
<dbReference type="Proteomes" id="UP000596742">
    <property type="component" value="Unassembled WGS sequence"/>
</dbReference>
<proteinExistence type="predicted"/>
<evidence type="ECO:0000256" key="3">
    <source>
        <dbReference type="SAM" id="SignalP"/>
    </source>
</evidence>
<dbReference type="SUPFAM" id="SSF52058">
    <property type="entry name" value="L domain-like"/>
    <property type="match status" value="1"/>
</dbReference>
<dbReference type="Gene3D" id="3.80.10.10">
    <property type="entry name" value="Ribonuclease Inhibitor"/>
    <property type="match status" value="1"/>
</dbReference>